<name>A0A3M8HH42_9BACI</name>
<dbReference type="OrthoDB" id="2112988at2"/>
<dbReference type="AlphaFoldDB" id="A0A3M8HH42"/>
<dbReference type="CDD" id="cd17470">
    <property type="entry name" value="T3SS_Flik_C"/>
    <property type="match status" value="1"/>
</dbReference>
<dbReference type="EMBL" id="RHLQ01000001">
    <property type="protein sequence ID" value="RND01713.1"/>
    <property type="molecule type" value="Genomic_DNA"/>
</dbReference>
<keyword evidence="3" id="KW-0282">Flagellum</keyword>
<sequence>MNIGIMQLTVPTKSANLVTSSSAKTVSTSQLEEVKNNNFGDIFQKAVLSTAEDMGTLEEVTEGVDLQKIAELLNSQSPNEVMDLLGISHDEGLLMVQVGEDGKAVAMDELMNLDDLLAVLNIDVNELLEMMQQVKGNDMTDTNNLWELIDTVVEEGPVLIQQLIAAFQGDHQVTSKQAEKLLELLKLSEVVGRHSDLLGVQSTKITQLTEFLKLFNEQIKELANKQTTTQPFMTQRTETTVANKVSIEGFEQVVKQVTKNTQLHETAQSSISTVTTSTNTTKTFNIQLPVEKGAQSEALAKEIQNLINRSQFSNSQGTMKLLLKLYPENLGSIRIELMQQDGVLSARLLTSTAVGKELLDSQLQQLKTAFAQQNIQMDRIDIAQSLQETDRNSRDQNQFDNLFKQQQSEQDDTDQDEQDDQDKKSFQDYLINEEV</sequence>
<accession>A0A3M8HH42</accession>
<evidence type="ECO:0000313" key="3">
    <source>
        <dbReference type="EMBL" id="RND01713.1"/>
    </source>
</evidence>
<organism evidence="3 4">
    <name type="scientific">Lysinibacillus halotolerans</name>
    <dbReference type="NCBI Taxonomy" id="1368476"/>
    <lineage>
        <taxon>Bacteria</taxon>
        <taxon>Bacillati</taxon>
        <taxon>Bacillota</taxon>
        <taxon>Bacilli</taxon>
        <taxon>Bacillales</taxon>
        <taxon>Bacillaceae</taxon>
        <taxon>Lysinibacillus</taxon>
    </lineage>
</organism>
<protein>
    <submittedName>
        <fullName evidence="3">Flagellar hook-length control protein FliK</fullName>
    </submittedName>
</protein>
<dbReference type="Gene3D" id="3.30.750.140">
    <property type="match status" value="1"/>
</dbReference>
<dbReference type="InterPro" id="IPR038610">
    <property type="entry name" value="FliK-like_C_sf"/>
</dbReference>
<keyword evidence="3" id="KW-0966">Cell projection</keyword>
<dbReference type="Proteomes" id="UP000279909">
    <property type="component" value="Unassembled WGS sequence"/>
</dbReference>
<proteinExistence type="predicted"/>
<evidence type="ECO:0000259" key="2">
    <source>
        <dbReference type="Pfam" id="PF02120"/>
    </source>
</evidence>
<comment type="caution">
    <text evidence="3">The sequence shown here is derived from an EMBL/GenBank/DDBJ whole genome shotgun (WGS) entry which is preliminary data.</text>
</comment>
<feature type="compositionally biased region" description="Acidic residues" evidence="1">
    <location>
        <begin position="409"/>
        <end position="420"/>
    </location>
</feature>
<evidence type="ECO:0000256" key="1">
    <source>
        <dbReference type="SAM" id="MobiDB-lite"/>
    </source>
</evidence>
<keyword evidence="3" id="KW-0969">Cilium</keyword>
<feature type="domain" description="Flagellar hook-length control protein-like C-terminal" evidence="2">
    <location>
        <begin position="311"/>
        <end position="387"/>
    </location>
</feature>
<dbReference type="Pfam" id="PF02120">
    <property type="entry name" value="Flg_hook"/>
    <property type="match status" value="1"/>
</dbReference>
<feature type="region of interest" description="Disordered" evidence="1">
    <location>
        <begin position="390"/>
        <end position="435"/>
    </location>
</feature>
<gene>
    <name evidence="3" type="ORF">EC501_00650</name>
</gene>
<feature type="compositionally biased region" description="Polar residues" evidence="1">
    <location>
        <begin position="395"/>
        <end position="404"/>
    </location>
</feature>
<reference evidence="3 4" key="1">
    <citation type="journal article" date="2014" name="Int. J. Syst. Evol. Microbiol.">
        <title>Lysinibacillus halotolerans sp. nov., isolated from saline-alkaline soil.</title>
        <authorList>
            <person name="Kong D."/>
            <person name="Wang Y."/>
            <person name="Zhao B."/>
            <person name="Li Y."/>
            <person name="Song J."/>
            <person name="Zhai Y."/>
            <person name="Zhang C."/>
            <person name="Wang H."/>
            <person name="Chen X."/>
            <person name="Zhao B."/>
            <person name="Ruan Z."/>
        </authorList>
    </citation>
    <scope>NUCLEOTIDE SEQUENCE [LARGE SCALE GENOMIC DNA]</scope>
    <source>
        <strain evidence="3 4">MCCC 1A12703</strain>
    </source>
</reference>
<evidence type="ECO:0000313" key="4">
    <source>
        <dbReference type="Proteomes" id="UP000279909"/>
    </source>
</evidence>
<keyword evidence="4" id="KW-1185">Reference proteome</keyword>
<dbReference type="RefSeq" id="WP_122970361.1">
    <property type="nucleotide sequence ID" value="NZ_RHLQ01000001.1"/>
</dbReference>
<dbReference type="InterPro" id="IPR021136">
    <property type="entry name" value="Flagellar_hook_control-like_C"/>
</dbReference>